<name>A0A841CRG3_9PSEU</name>
<keyword evidence="1" id="KW-0378">Hydrolase</keyword>
<dbReference type="EMBL" id="JACHJN010000008">
    <property type="protein sequence ID" value="MBB5958627.1"/>
    <property type="molecule type" value="Genomic_DNA"/>
</dbReference>
<organism evidence="2 3">
    <name type="scientific">Saccharothrix tamanrassetensis</name>
    <dbReference type="NCBI Taxonomy" id="1051531"/>
    <lineage>
        <taxon>Bacteria</taxon>
        <taxon>Bacillati</taxon>
        <taxon>Actinomycetota</taxon>
        <taxon>Actinomycetes</taxon>
        <taxon>Pseudonocardiales</taxon>
        <taxon>Pseudonocardiaceae</taxon>
        <taxon>Saccharothrix</taxon>
    </lineage>
</organism>
<dbReference type="GO" id="GO:0004619">
    <property type="term" value="F:phosphoglycerate mutase activity"/>
    <property type="evidence" value="ECO:0007669"/>
    <property type="project" value="UniProtKB-EC"/>
</dbReference>
<reference evidence="2 3" key="1">
    <citation type="submission" date="2020-08" db="EMBL/GenBank/DDBJ databases">
        <title>Genomic Encyclopedia of Type Strains, Phase III (KMG-III): the genomes of soil and plant-associated and newly described type strains.</title>
        <authorList>
            <person name="Whitman W."/>
        </authorList>
    </citation>
    <scope>NUCLEOTIDE SEQUENCE [LARGE SCALE GENOMIC DNA]</scope>
    <source>
        <strain evidence="2 3">CECT 8640</strain>
    </source>
</reference>
<dbReference type="EC" id="5.4.2.12" evidence="2"/>
<dbReference type="Proteomes" id="UP000547510">
    <property type="component" value="Unassembled WGS sequence"/>
</dbReference>
<dbReference type="CDD" id="cd07067">
    <property type="entry name" value="HP_PGM_like"/>
    <property type="match status" value="1"/>
</dbReference>
<evidence type="ECO:0000256" key="1">
    <source>
        <dbReference type="ARBA" id="ARBA00022801"/>
    </source>
</evidence>
<dbReference type="InterPro" id="IPR029033">
    <property type="entry name" value="His_PPase_superfam"/>
</dbReference>
<evidence type="ECO:0000313" key="3">
    <source>
        <dbReference type="Proteomes" id="UP000547510"/>
    </source>
</evidence>
<sequence>MATRHLYLARHGAADEFGRLTDVGRRQANLLGERLAGLPVDAVWHSPIPRAVASAREVARHLPDVPVAEAVELTDHVPYVPGATEMPPPWAGFFDEYDDAEVASGGRLAEALVSRFARVADQATERAQADTPTATHEVLVTHAFQIAWLVRHALGAPPHRWVGLNSANTALTVIQYRDGLPPALVMFNDMTHLPADLRWTGFPAAVRP</sequence>
<dbReference type="InterPro" id="IPR013078">
    <property type="entry name" value="His_Pase_superF_clade-1"/>
</dbReference>
<dbReference type="InterPro" id="IPR051021">
    <property type="entry name" value="Mito_Ser/Thr_phosphatase"/>
</dbReference>
<proteinExistence type="predicted"/>
<keyword evidence="2" id="KW-0413">Isomerase</keyword>
<comment type="caution">
    <text evidence="2">The sequence shown here is derived from an EMBL/GenBank/DDBJ whole genome shotgun (WGS) entry which is preliminary data.</text>
</comment>
<dbReference type="RefSeq" id="WP_184694732.1">
    <property type="nucleotide sequence ID" value="NZ_JACHJN010000008.1"/>
</dbReference>
<accession>A0A841CRG3</accession>
<gene>
    <name evidence="2" type="ORF">FHS29_005235</name>
</gene>
<dbReference type="PANTHER" id="PTHR20935">
    <property type="entry name" value="PHOSPHOGLYCERATE MUTASE-RELATED"/>
    <property type="match status" value="1"/>
</dbReference>
<dbReference type="GO" id="GO:0016787">
    <property type="term" value="F:hydrolase activity"/>
    <property type="evidence" value="ECO:0007669"/>
    <property type="project" value="UniProtKB-KW"/>
</dbReference>
<dbReference type="SUPFAM" id="SSF53254">
    <property type="entry name" value="Phosphoglycerate mutase-like"/>
    <property type="match status" value="1"/>
</dbReference>
<dbReference type="Gene3D" id="3.40.50.1240">
    <property type="entry name" value="Phosphoglycerate mutase-like"/>
    <property type="match status" value="1"/>
</dbReference>
<protein>
    <submittedName>
        <fullName evidence="2">Putative phosphoglycerate mutase</fullName>
        <ecNumber evidence="2">5.4.2.12</ecNumber>
    </submittedName>
</protein>
<dbReference type="PANTHER" id="PTHR20935:SF0">
    <property type="entry name" value="SERINE_THREONINE-PROTEIN PHOSPHATASE PGAM5, MITOCHONDRIAL"/>
    <property type="match status" value="1"/>
</dbReference>
<dbReference type="AlphaFoldDB" id="A0A841CRG3"/>
<evidence type="ECO:0000313" key="2">
    <source>
        <dbReference type="EMBL" id="MBB5958627.1"/>
    </source>
</evidence>
<dbReference type="Pfam" id="PF00300">
    <property type="entry name" value="His_Phos_1"/>
    <property type="match status" value="1"/>
</dbReference>
<keyword evidence="3" id="KW-1185">Reference proteome</keyword>